<dbReference type="AlphaFoldDB" id="A0A267H6Z0"/>
<accession>A0A267H6Z0</accession>
<evidence type="ECO:0000313" key="3">
    <source>
        <dbReference type="EMBL" id="PAA94036.1"/>
    </source>
</evidence>
<gene>
    <name evidence="3" type="ORF">BOX15_Mlig023425g1</name>
</gene>
<sequence>MEIEKTFACDSASADIEAELNPDANPDVNSDMNPDVNPDMDPDFNPDLNPDVNTDMDPDLNPDLNPGVNTDVNPDLNPDLNPDMNPDVNPDAEVEWRRRCRSSRPTDRTQRLRNRRFQAMQRLATEGEYFSDESMRNREPYLYHKYIGRYLTREDVHRQSSAAAAAAAAAAGGDGESVMSHFLTQHCVRLEENSRYEAAAAADSDNSSNNEEEDDDDGDDEAGGIGSRFLPDRKRQLLRSEFLALMQRRFLAGKDVEYFDYGQVDRDDDLDLSGEFERDEEDRYFDSEEPS</sequence>
<dbReference type="InterPro" id="IPR040233">
    <property type="entry name" value="CCD97-like_C"/>
</dbReference>
<feature type="region of interest" description="Disordered" evidence="1">
    <location>
        <begin position="266"/>
        <end position="291"/>
    </location>
</feature>
<evidence type="ECO:0000313" key="4">
    <source>
        <dbReference type="Proteomes" id="UP000215902"/>
    </source>
</evidence>
<keyword evidence="4" id="KW-1185">Reference proteome</keyword>
<evidence type="ECO:0000256" key="1">
    <source>
        <dbReference type="SAM" id="MobiDB-lite"/>
    </source>
</evidence>
<feature type="compositionally biased region" description="Acidic residues" evidence="1">
    <location>
        <begin position="210"/>
        <end position="222"/>
    </location>
</feature>
<dbReference type="Proteomes" id="UP000215902">
    <property type="component" value="Unassembled WGS sequence"/>
</dbReference>
<feature type="compositionally biased region" description="Low complexity" evidence="1">
    <location>
        <begin position="25"/>
        <end position="37"/>
    </location>
</feature>
<evidence type="ECO:0000259" key="2">
    <source>
        <dbReference type="Pfam" id="PF09747"/>
    </source>
</evidence>
<proteinExistence type="predicted"/>
<feature type="compositionally biased region" description="Low complexity" evidence="1">
    <location>
        <begin position="197"/>
        <end position="209"/>
    </location>
</feature>
<name>A0A267H6Z0_9PLAT</name>
<dbReference type="STRING" id="282301.A0A267H6Z0"/>
<feature type="domain" description="CCD97-like C-terminal" evidence="2">
    <location>
        <begin position="231"/>
        <end position="288"/>
    </location>
</feature>
<dbReference type="EMBL" id="NIVC01000017">
    <property type="protein sequence ID" value="PAA94036.1"/>
    <property type="molecule type" value="Genomic_DNA"/>
</dbReference>
<feature type="region of interest" description="Disordered" evidence="1">
    <location>
        <begin position="1"/>
        <end position="109"/>
    </location>
</feature>
<dbReference type="Pfam" id="PF09747">
    <property type="entry name" value="CCD97-like_C"/>
    <property type="match status" value="2"/>
</dbReference>
<dbReference type="OrthoDB" id="333176at2759"/>
<reference evidence="3 4" key="1">
    <citation type="submission" date="2017-06" db="EMBL/GenBank/DDBJ databases">
        <title>A platform for efficient transgenesis in Macrostomum lignano, a flatworm model organism for stem cell research.</title>
        <authorList>
            <person name="Berezikov E."/>
        </authorList>
    </citation>
    <scope>NUCLEOTIDE SEQUENCE [LARGE SCALE GENOMIC DNA]</scope>
    <source>
        <strain evidence="3">DV1</strain>
        <tissue evidence="3">Whole organism</tissue>
    </source>
</reference>
<comment type="caution">
    <text evidence="3">The sequence shown here is derived from an EMBL/GenBank/DDBJ whole genome shotgun (WGS) entry which is preliminary data.</text>
</comment>
<feature type="domain" description="CCD97-like C-terminal" evidence="2">
    <location>
        <begin position="114"/>
        <end position="221"/>
    </location>
</feature>
<dbReference type="PANTHER" id="PTHR31840">
    <property type="entry name" value="COILED-COIL DOMAIN-CONTAINING PROTEIN 97"/>
    <property type="match status" value="1"/>
</dbReference>
<dbReference type="InterPro" id="IPR018613">
    <property type="entry name" value="Ccdc97-like"/>
</dbReference>
<protein>
    <recommendedName>
        <fullName evidence="2">CCD97-like C-terminal domain-containing protein</fullName>
    </recommendedName>
</protein>
<dbReference type="PANTHER" id="PTHR31840:SF1">
    <property type="entry name" value="COILED-COIL DOMAIN-CONTAINING PROTEIN 97"/>
    <property type="match status" value="1"/>
</dbReference>
<feature type="region of interest" description="Disordered" evidence="1">
    <location>
        <begin position="197"/>
        <end position="228"/>
    </location>
</feature>
<organism evidence="3 4">
    <name type="scientific">Macrostomum lignano</name>
    <dbReference type="NCBI Taxonomy" id="282301"/>
    <lineage>
        <taxon>Eukaryota</taxon>
        <taxon>Metazoa</taxon>
        <taxon>Spiralia</taxon>
        <taxon>Lophotrochozoa</taxon>
        <taxon>Platyhelminthes</taxon>
        <taxon>Rhabditophora</taxon>
        <taxon>Macrostomorpha</taxon>
        <taxon>Macrostomida</taxon>
        <taxon>Macrostomidae</taxon>
        <taxon>Macrostomum</taxon>
    </lineage>
</organism>